<dbReference type="AlphaFoldDB" id="A0A9D1N3V9"/>
<dbReference type="InterPro" id="IPR002941">
    <property type="entry name" value="DNA_methylase_N4/N6"/>
</dbReference>
<dbReference type="Gene3D" id="3.40.50.150">
    <property type="entry name" value="Vaccinia Virus protein VP39"/>
    <property type="match status" value="1"/>
</dbReference>
<dbReference type="GO" id="GO:0003677">
    <property type="term" value="F:DNA binding"/>
    <property type="evidence" value="ECO:0007669"/>
    <property type="project" value="InterPro"/>
</dbReference>
<evidence type="ECO:0000256" key="4">
    <source>
        <dbReference type="ARBA" id="ARBA00022747"/>
    </source>
</evidence>
<dbReference type="EMBL" id="DVNZ01000186">
    <property type="protein sequence ID" value="HIU94667.1"/>
    <property type="molecule type" value="Genomic_DNA"/>
</dbReference>
<keyword evidence="1" id="KW-0489">Methyltransferase</keyword>
<proteinExistence type="predicted"/>
<evidence type="ECO:0000259" key="5">
    <source>
        <dbReference type="Pfam" id="PF01555"/>
    </source>
</evidence>
<evidence type="ECO:0000256" key="3">
    <source>
        <dbReference type="ARBA" id="ARBA00022691"/>
    </source>
</evidence>
<reference evidence="6" key="2">
    <citation type="journal article" date="2021" name="PeerJ">
        <title>Extensive microbial diversity within the chicken gut microbiome revealed by metagenomics and culture.</title>
        <authorList>
            <person name="Gilroy R."/>
            <person name="Ravi A."/>
            <person name="Getino M."/>
            <person name="Pursley I."/>
            <person name="Horton D.L."/>
            <person name="Alikhan N.F."/>
            <person name="Baker D."/>
            <person name="Gharbi K."/>
            <person name="Hall N."/>
            <person name="Watson M."/>
            <person name="Adriaenssens E.M."/>
            <person name="Foster-Nyarko E."/>
            <person name="Jarju S."/>
            <person name="Secka A."/>
            <person name="Antonio M."/>
            <person name="Oren A."/>
            <person name="Chaudhuri R.R."/>
            <person name="La Ragione R."/>
            <person name="Hildebrand F."/>
            <person name="Pallen M.J."/>
        </authorList>
    </citation>
    <scope>NUCLEOTIDE SEQUENCE</scope>
    <source>
        <strain evidence="6">ChiGjej2B2-16831</strain>
    </source>
</reference>
<dbReference type="GO" id="GO:0009307">
    <property type="term" value="P:DNA restriction-modification system"/>
    <property type="evidence" value="ECO:0007669"/>
    <property type="project" value="UniProtKB-KW"/>
</dbReference>
<name>A0A9D1N3V9_9FIRM</name>
<protein>
    <submittedName>
        <fullName evidence="6">Site-specific DNA-methyltransferase</fullName>
    </submittedName>
</protein>
<dbReference type="InterPro" id="IPR002295">
    <property type="entry name" value="N4/N6-MTase_EcoPI_Mod-like"/>
</dbReference>
<evidence type="ECO:0000256" key="1">
    <source>
        <dbReference type="ARBA" id="ARBA00022603"/>
    </source>
</evidence>
<keyword evidence="3" id="KW-0949">S-adenosyl-L-methionine</keyword>
<dbReference type="GO" id="GO:0008170">
    <property type="term" value="F:N-methyltransferase activity"/>
    <property type="evidence" value="ECO:0007669"/>
    <property type="project" value="InterPro"/>
</dbReference>
<evidence type="ECO:0000313" key="6">
    <source>
        <dbReference type="EMBL" id="HIU94667.1"/>
    </source>
</evidence>
<dbReference type="InterPro" id="IPR029063">
    <property type="entry name" value="SAM-dependent_MTases_sf"/>
</dbReference>
<dbReference type="SUPFAM" id="SSF53335">
    <property type="entry name" value="S-adenosyl-L-methionine-dependent methyltransferases"/>
    <property type="match status" value="1"/>
</dbReference>
<dbReference type="Pfam" id="PF01555">
    <property type="entry name" value="N6_N4_Mtase"/>
    <property type="match status" value="1"/>
</dbReference>
<evidence type="ECO:0000313" key="7">
    <source>
        <dbReference type="Proteomes" id="UP000824128"/>
    </source>
</evidence>
<dbReference type="PRINTS" id="PR00506">
    <property type="entry name" value="D21N6MTFRASE"/>
</dbReference>
<comment type="caution">
    <text evidence="6">The sequence shown here is derived from an EMBL/GenBank/DDBJ whole genome shotgun (WGS) entry which is preliminary data.</text>
</comment>
<evidence type="ECO:0000256" key="2">
    <source>
        <dbReference type="ARBA" id="ARBA00022679"/>
    </source>
</evidence>
<organism evidence="6 7">
    <name type="scientific">Candidatus Aphodomorpha intestinavium</name>
    <dbReference type="NCBI Taxonomy" id="2840672"/>
    <lineage>
        <taxon>Bacteria</taxon>
        <taxon>Bacillati</taxon>
        <taxon>Bacillota</taxon>
        <taxon>Clostridia</taxon>
        <taxon>Eubacteriales</taxon>
        <taxon>Candidatus Aphodomorpha</taxon>
    </lineage>
</organism>
<sequence length="397" mass="44350">MRIRCTEELHDHGGPGRFLLARAEDALDGLLAEYEGRATLIYLDPPSGAGDTFHLCLGRGQKPLALPVSDDRLDEAACLAWMRVVLAGCRRLLAPDGSLYLHTDCRMSARMRLLLDEVFGRSHFMNEIVWCYKTGGRTTRRFPRKHDTILFYRRSARVYFNIDAVGTPRGPERRNHMKRFVDESGRVCFSIRSGGKLYTYYEDSPVYPTDVWTDIDHLQQRDRERVGYATQKPEALLRRIVLASSRPGDLVMDLFSGSGTTAAVAAALGRRFVAADASPFALYTLRARLLRQSSTRSLLSGDHALRLCYPADDTPAEIDCALARERGRCAVRLTDARFAGGKAPLVYAALGVAEGERFLPRAADCAPQLPLRLEMPEAAEPVLHICDAYGRQAFLRL</sequence>
<dbReference type="Proteomes" id="UP000824128">
    <property type="component" value="Unassembled WGS sequence"/>
</dbReference>
<dbReference type="GO" id="GO:0032259">
    <property type="term" value="P:methylation"/>
    <property type="evidence" value="ECO:0007669"/>
    <property type="project" value="UniProtKB-KW"/>
</dbReference>
<feature type="domain" description="DNA methylase N-4/N-6" evidence="5">
    <location>
        <begin position="40"/>
        <end position="280"/>
    </location>
</feature>
<gene>
    <name evidence="6" type="ORF">IAD24_05850</name>
</gene>
<accession>A0A9D1N3V9</accession>
<keyword evidence="2" id="KW-0808">Transferase</keyword>
<keyword evidence="4" id="KW-0680">Restriction system</keyword>
<reference evidence="6" key="1">
    <citation type="submission" date="2020-10" db="EMBL/GenBank/DDBJ databases">
        <authorList>
            <person name="Gilroy R."/>
        </authorList>
    </citation>
    <scope>NUCLEOTIDE SEQUENCE</scope>
    <source>
        <strain evidence="6">ChiGjej2B2-16831</strain>
    </source>
</reference>